<accession>A0A2P2JJG2</accession>
<reference evidence="1" key="1">
    <citation type="submission" date="2018-02" db="EMBL/GenBank/DDBJ databases">
        <title>Rhizophora mucronata_Transcriptome.</title>
        <authorList>
            <person name="Meera S.P."/>
            <person name="Sreeshan A."/>
            <person name="Augustine A."/>
        </authorList>
    </citation>
    <scope>NUCLEOTIDE SEQUENCE</scope>
    <source>
        <tissue evidence="1">Leaf</tissue>
    </source>
</reference>
<dbReference type="EMBL" id="GGEC01013118">
    <property type="protein sequence ID" value="MBW93601.1"/>
    <property type="molecule type" value="Transcribed_RNA"/>
</dbReference>
<sequence length="49" mass="5581">MCMESVVTLIMQLECLSQLNVKMLSLGQACYHLMPIMVCQMKLLKFSAQ</sequence>
<organism evidence="1">
    <name type="scientific">Rhizophora mucronata</name>
    <name type="common">Asiatic mangrove</name>
    <dbReference type="NCBI Taxonomy" id="61149"/>
    <lineage>
        <taxon>Eukaryota</taxon>
        <taxon>Viridiplantae</taxon>
        <taxon>Streptophyta</taxon>
        <taxon>Embryophyta</taxon>
        <taxon>Tracheophyta</taxon>
        <taxon>Spermatophyta</taxon>
        <taxon>Magnoliopsida</taxon>
        <taxon>eudicotyledons</taxon>
        <taxon>Gunneridae</taxon>
        <taxon>Pentapetalae</taxon>
        <taxon>rosids</taxon>
        <taxon>fabids</taxon>
        <taxon>Malpighiales</taxon>
        <taxon>Rhizophoraceae</taxon>
        <taxon>Rhizophora</taxon>
    </lineage>
</organism>
<dbReference type="AlphaFoldDB" id="A0A2P2JJG2"/>
<protein>
    <submittedName>
        <fullName evidence="1">Uncharacterized protein</fullName>
    </submittedName>
</protein>
<evidence type="ECO:0000313" key="1">
    <source>
        <dbReference type="EMBL" id="MBW93601.1"/>
    </source>
</evidence>
<name>A0A2P2JJG2_RHIMU</name>
<proteinExistence type="predicted"/>